<comment type="caution">
    <text evidence="9">The sequence shown here is derived from an EMBL/GenBank/DDBJ whole genome shotgun (WGS) entry which is preliminary data.</text>
</comment>
<dbReference type="GO" id="GO:0006412">
    <property type="term" value="P:translation"/>
    <property type="evidence" value="ECO:0007669"/>
    <property type="project" value="UniProtKB-UniRule"/>
</dbReference>
<dbReference type="PANTHER" id="PTHR33284">
    <property type="entry name" value="RIBOSOMAL PROTEIN L25/GLN-TRNA SYNTHETASE, ANTI-CODON-BINDING DOMAIN-CONTAINING PROTEIN"/>
    <property type="match status" value="1"/>
</dbReference>
<dbReference type="GO" id="GO:0022625">
    <property type="term" value="C:cytosolic large ribosomal subunit"/>
    <property type="evidence" value="ECO:0007669"/>
    <property type="project" value="TreeGrafter"/>
</dbReference>
<feature type="domain" description="Large ribosomal subunit protein bL25 L25" evidence="7">
    <location>
        <begin position="6"/>
        <end position="99"/>
    </location>
</feature>
<dbReference type="Pfam" id="PF01386">
    <property type="entry name" value="Ribosomal_L25p"/>
    <property type="match status" value="1"/>
</dbReference>
<evidence type="ECO:0000256" key="6">
    <source>
        <dbReference type="SAM" id="MobiDB-lite"/>
    </source>
</evidence>
<dbReference type="Proteomes" id="UP000177135">
    <property type="component" value="Unassembled WGS sequence"/>
</dbReference>
<dbReference type="Gene3D" id="2.170.120.20">
    <property type="entry name" value="Ribosomal protein L25, beta domain"/>
    <property type="match status" value="1"/>
</dbReference>
<comment type="similarity">
    <text evidence="5">Belongs to the bacterial ribosomal protein bL25 family. CTC subfamily.</text>
</comment>
<dbReference type="InterPro" id="IPR037121">
    <property type="entry name" value="Ribosomal_bL25_C"/>
</dbReference>
<protein>
    <recommendedName>
        <fullName evidence="5">Large ribosomal subunit protein bL25</fullName>
    </recommendedName>
    <alternativeName>
        <fullName evidence="5">General stress protein CTC</fullName>
    </alternativeName>
</protein>
<dbReference type="GO" id="GO:0003735">
    <property type="term" value="F:structural constituent of ribosome"/>
    <property type="evidence" value="ECO:0007669"/>
    <property type="project" value="InterPro"/>
</dbReference>
<feature type="domain" description="Large ribosomal subunit protein bL25 beta" evidence="8">
    <location>
        <begin position="107"/>
        <end position="189"/>
    </location>
</feature>
<accession>A0A1F5MZW9</accession>
<dbReference type="HAMAP" id="MF_01334">
    <property type="entry name" value="Ribosomal_bL25_CTC"/>
    <property type="match status" value="1"/>
</dbReference>
<keyword evidence="4 5" id="KW-0687">Ribonucleoprotein</keyword>
<sequence length="262" mass="28076">MDRIPLKAVEREILGKKVARLRRDGLIPAHVFGNKIETEHVSVNTLEFKKVYSEAGETGLVDLKIGGRNLPAGRQEVRPVLIREVQLDPLTDAPLHVDFYQVNLSEKVTVAVPVSLIGDEPEIVHTGEAVVIQPLMEVEVEALPDNLPEKIEVDITTLRAIDDAILVSSLKVPEGVTVVTDPEAVVVKLDNAVTEEMKKLMEEQAAEQAAAAAAPPAGGEAAAEGEAPAEGEITEGEAAEGNGPEESKGEAEKKPAEEKSRQ</sequence>
<evidence type="ECO:0000259" key="8">
    <source>
        <dbReference type="Pfam" id="PF14693"/>
    </source>
</evidence>
<evidence type="ECO:0000313" key="9">
    <source>
        <dbReference type="EMBL" id="OGE70790.1"/>
    </source>
</evidence>
<evidence type="ECO:0000256" key="2">
    <source>
        <dbReference type="ARBA" id="ARBA00022884"/>
    </source>
</evidence>
<comment type="subunit">
    <text evidence="5">Part of the 50S ribosomal subunit; part of the 5S rRNA/L5/L18/L25 subcomplex. Contacts the 5S rRNA. Binds to the 5S rRNA independently of L5 and L18.</text>
</comment>
<proteinExistence type="inferred from homology"/>
<evidence type="ECO:0000256" key="5">
    <source>
        <dbReference type="HAMAP-Rule" id="MF_01334"/>
    </source>
</evidence>
<gene>
    <name evidence="5" type="primary">rplY</name>
    <name evidence="5" type="synonym">ctc</name>
    <name evidence="9" type="ORF">A2617_01760</name>
</gene>
<reference evidence="9 10" key="1">
    <citation type="journal article" date="2016" name="Nat. Commun.">
        <title>Thousands of microbial genomes shed light on interconnected biogeochemical processes in an aquifer system.</title>
        <authorList>
            <person name="Anantharaman K."/>
            <person name="Brown C.T."/>
            <person name="Hug L.A."/>
            <person name="Sharon I."/>
            <person name="Castelle C.J."/>
            <person name="Probst A.J."/>
            <person name="Thomas B.C."/>
            <person name="Singh A."/>
            <person name="Wilkins M.J."/>
            <person name="Karaoz U."/>
            <person name="Brodie E.L."/>
            <person name="Williams K.H."/>
            <person name="Hubbard S.S."/>
            <person name="Banfield J.F."/>
        </authorList>
    </citation>
    <scope>NUCLEOTIDE SEQUENCE [LARGE SCALE GENOMIC DNA]</scope>
</reference>
<dbReference type="InterPro" id="IPR029751">
    <property type="entry name" value="Ribosomal_L25_dom"/>
</dbReference>
<dbReference type="InterPro" id="IPR001021">
    <property type="entry name" value="Ribosomal_bL25_long"/>
</dbReference>
<feature type="region of interest" description="Disordered" evidence="6">
    <location>
        <begin position="204"/>
        <end position="262"/>
    </location>
</feature>
<evidence type="ECO:0000256" key="4">
    <source>
        <dbReference type="ARBA" id="ARBA00023274"/>
    </source>
</evidence>
<dbReference type="InterPro" id="IPR011035">
    <property type="entry name" value="Ribosomal_bL25/Gln-tRNA_synth"/>
</dbReference>
<dbReference type="GO" id="GO:0008097">
    <property type="term" value="F:5S rRNA binding"/>
    <property type="evidence" value="ECO:0007669"/>
    <property type="project" value="InterPro"/>
</dbReference>
<evidence type="ECO:0000259" key="7">
    <source>
        <dbReference type="Pfam" id="PF01386"/>
    </source>
</evidence>
<dbReference type="Gene3D" id="2.40.240.10">
    <property type="entry name" value="Ribosomal Protein L25, Chain P"/>
    <property type="match status" value="1"/>
</dbReference>
<dbReference type="Pfam" id="PF14693">
    <property type="entry name" value="Ribosomal_TL5_C"/>
    <property type="match status" value="1"/>
</dbReference>
<dbReference type="AlphaFoldDB" id="A0A1F5MZW9"/>
<organism evidence="9 10">
    <name type="scientific">Candidatus Daviesbacteria bacterium RIFOXYD1_FULL_41_10</name>
    <dbReference type="NCBI Taxonomy" id="1797801"/>
    <lineage>
        <taxon>Bacteria</taxon>
        <taxon>Candidatus Daviesiibacteriota</taxon>
    </lineage>
</organism>
<dbReference type="InterPro" id="IPR020056">
    <property type="entry name" value="Rbsml_bL25/Gln-tRNA_synth_N"/>
</dbReference>
<dbReference type="InterPro" id="IPR020057">
    <property type="entry name" value="Ribosomal_bL25_b-dom"/>
</dbReference>
<dbReference type="EMBL" id="MFEC01000034">
    <property type="protein sequence ID" value="OGE70790.1"/>
    <property type="molecule type" value="Genomic_DNA"/>
</dbReference>
<evidence type="ECO:0000256" key="1">
    <source>
        <dbReference type="ARBA" id="ARBA00022730"/>
    </source>
</evidence>
<dbReference type="CDD" id="cd00495">
    <property type="entry name" value="Ribosomal_L25_TL5_CTC"/>
    <property type="match status" value="1"/>
</dbReference>
<feature type="compositionally biased region" description="Basic and acidic residues" evidence="6">
    <location>
        <begin position="245"/>
        <end position="262"/>
    </location>
</feature>
<feature type="compositionally biased region" description="Acidic residues" evidence="6">
    <location>
        <begin position="227"/>
        <end position="238"/>
    </location>
</feature>
<keyword evidence="1 5" id="KW-0699">rRNA-binding</keyword>
<dbReference type="PANTHER" id="PTHR33284:SF1">
    <property type="entry name" value="RIBOSOMAL PROTEIN L25_GLN-TRNA SYNTHETASE, ANTI-CODON-BINDING DOMAIN-CONTAINING PROTEIN"/>
    <property type="match status" value="1"/>
</dbReference>
<dbReference type="SUPFAM" id="SSF50715">
    <property type="entry name" value="Ribosomal protein L25-like"/>
    <property type="match status" value="1"/>
</dbReference>
<keyword evidence="3 5" id="KW-0689">Ribosomal protein</keyword>
<feature type="compositionally biased region" description="Low complexity" evidence="6">
    <location>
        <begin position="206"/>
        <end position="226"/>
    </location>
</feature>
<evidence type="ECO:0000313" key="10">
    <source>
        <dbReference type="Proteomes" id="UP000177135"/>
    </source>
</evidence>
<dbReference type="NCBIfam" id="TIGR00731">
    <property type="entry name" value="bL25_bact_ctc"/>
    <property type="match status" value="1"/>
</dbReference>
<name>A0A1F5MZW9_9BACT</name>
<evidence type="ECO:0000256" key="3">
    <source>
        <dbReference type="ARBA" id="ARBA00022980"/>
    </source>
</evidence>
<keyword evidence="2 5" id="KW-0694">RNA-binding</keyword>
<dbReference type="InterPro" id="IPR020930">
    <property type="entry name" value="Ribosomal_uL5_bac-type"/>
</dbReference>
<comment type="function">
    <text evidence="5">This is one of the proteins that binds to the 5S RNA in the ribosome where it forms part of the central protuberance.</text>
</comment>